<evidence type="ECO:0000313" key="1">
    <source>
        <dbReference type="EMBL" id="ELY44366.1"/>
    </source>
</evidence>
<reference evidence="1 2" key="1">
    <citation type="journal article" date="2014" name="PLoS Genet.">
        <title>Phylogenetically driven sequencing of extremely halophilic archaea reveals strategies for static and dynamic osmo-response.</title>
        <authorList>
            <person name="Becker E.A."/>
            <person name="Seitzer P.M."/>
            <person name="Tritt A."/>
            <person name="Larsen D."/>
            <person name="Krusor M."/>
            <person name="Yao A.I."/>
            <person name="Wu D."/>
            <person name="Madern D."/>
            <person name="Eisen J.A."/>
            <person name="Darling A.E."/>
            <person name="Facciotti M.T."/>
        </authorList>
    </citation>
    <scope>NUCLEOTIDE SEQUENCE [LARGE SCALE GENOMIC DNA]</scope>
    <source>
        <strain evidence="1 2">JCM 14089</strain>
    </source>
</reference>
<keyword evidence="2" id="KW-1185">Reference proteome</keyword>
<proteinExistence type="predicted"/>
<accession>L9W4Y6</accession>
<dbReference type="AlphaFoldDB" id="L9W4Y6"/>
<name>L9W4Y6_9EURY</name>
<dbReference type="EMBL" id="AOHX01000039">
    <property type="protein sequence ID" value="ELY44366.1"/>
    <property type="molecule type" value="Genomic_DNA"/>
</dbReference>
<dbReference type="OrthoDB" id="197996at2157"/>
<dbReference type="Proteomes" id="UP000011661">
    <property type="component" value="Unassembled WGS sequence"/>
</dbReference>
<protein>
    <submittedName>
        <fullName evidence="1">Uncharacterized protein</fullName>
    </submittedName>
</protein>
<dbReference type="RefSeq" id="WP_008162731.1">
    <property type="nucleotide sequence ID" value="NZ_AOHX01000039.1"/>
</dbReference>
<sequence length="177" mass="19599">MGLLDLMLGQSSTGKQGVEGRSYTLPKDTHDFVYPVAVRRTELEAFVALLEADADAPSIEDNADELQAAFDEVLGESEVDATKLAETQQKPRRETERLLERWTEQVTEDIGVVYARPGTYPALAAFVRRCAQRDDADDDPFALPEAFGEGTALLKRLEEASNGQYRAVVHTDLLPEQ</sequence>
<dbReference type="PATRIC" id="fig|1230460.4.peg.2173"/>
<gene>
    <name evidence="1" type="ORF">C495_10704</name>
</gene>
<organism evidence="1 2">
    <name type="scientific">Natronorubrum sulfidifaciens JCM 14089</name>
    <dbReference type="NCBI Taxonomy" id="1230460"/>
    <lineage>
        <taxon>Archaea</taxon>
        <taxon>Methanobacteriati</taxon>
        <taxon>Methanobacteriota</taxon>
        <taxon>Stenosarchaea group</taxon>
        <taxon>Halobacteria</taxon>
        <taxon>Halobacteriales</taxon>
        <taxon>Natrialbaceae</taxon>
        <taxon>Natronorubrum</taxon>
    </lineage>
</organism>
<dbReference type="STRING" id="1230460.C495_10704"/>
<evidence type="ECO:0000313" key="2">
    <source>
        <dbReference type="Proteomes" id="UP000011661"/>
    </source>
</evidence>
<comment type="caution">
    <text evidence="1">The sequence shown here is derived from an EMBL/GenBank/DDBJ whole genome shotgun (WGS) entry which is preliminary data.</text>
</comment>
<dbReference type="eggNOG" id="arCOG08899">
    <property type="taxonomic scope" value="Archaea"/>
</dbReference>